<keyword evidence="3" id="KW-0012">Acyltransferase</keyword>
<keyword evidence="4" id="KW-1133">Transmembrane helix</keyword>
<evidence type="ECO:0000313" key="7">
    <source>
        <dbReference type="Proteomes" id="UP000276776"/>
    </source>
</evidence>
<feature type="transmembrane region" description="Helical" evidence="4">
    <location>
        <begin position="148"/>
        <end position="171"/>
    </location>
</feature>
<evidence type="ECO:0000256" key="2">
    <source>
        <dbReference type="ARBA" id="ARBA00022679"/>
    </source>
</evidence>
<dbReference type="AlphaFoldDB" id="A0A0N5CL53"/>
<keyword evidence="4" id="KW-0472">Membrane</keyword>
<dbReference type="WBParaSite" id="TCLT_0000083101-mRNA-1">
    <property type="protein sequence ID" value="TCLT_0000083101-mRNA-1"/>
    <property type="gene ID" value="TCLT_0000083101"/>
</dbReference>
<feature type="domain" description="Phospholipid/glycerol acyltransferase" evidence="5">
    <location>
        <begin position="117"/>
        <end position="241"/>
    </location>
</feature>
<gene>
    <name evidence="6" type="ORF">TCLT_LOCUS832</name>
</gene>
<evidence type="ECO:0000313" key="8">
    <source>
        <dbReference type="WBParaSite" id="TCLT_0000083101-mRNA-1"/>
    </source>
</evidence>
<evidence type="ECO:0000313" key="6">
    <source>
        <dbReference type="EMBL" id="VDM95970.1"/>
    </source>
</evidence>
<evidence type="ECO:0000259" key="5">
    <source>
        <dbReference type="SMART" id="SM00563"/>
    </source>
</evidence>
<feature type="transmembrane region" description="Helical" evidence="4">
    <location>
        <begin position="359"/>
        <end position="377"/>
    </location>
</feature>
<evidence type="ECO:0000256" key="3">
    <source>
        <dbReference type="ARBA" id="ARBA00023315"/>
    </source>
</evidence>
<proteinExistence type="inferred from homology"/>
<dbReference type="SUPFAM" id="SSF69593">
    <property type="entry name" value="Glycerol-3-phosphate (1)-acyltransferase"/>
    <property type="match status" value="1"/>
</dbReference>
<sequence length="402" mass="46819">MIETSRDGTNLSGTTVSAEDSFFIKVMNSSVDIRRILAIIGALYWIFMTVFIVPITVTATFLIVMLPVLCFSNSWFNWLDHKLCRMVNNHWSSALQITGTKIIEYGDDISKITENRVLFLANHLGIADHFVIMSALRDKGTVVEKYLWVIFNIWKMTPLGVMWAIHGNFFVKNDKAKREKMIENFKKHLILNYWKYDHRWIIMYPEGARLYLIKKRNAQYAIREGYKVFRHCALPRSGAAHAALQVTTDSANYSDNGVGCDASLDYIVDCTLGYQKGKVPSIAAWMFGEFLDGIPNVAVHYRIHQTKAEWKNEEALRDWLYKIYEEKDELLDRFYNTGAFPMDSREHPVVLHTSISKCLYVEVFWLVLFYIHYVLWLKPVGNLIYRCCAILWFAVLNMFLDY</sequence>
<dbReference type="GO" id="GO:0036149">
    <property type="term" value="P:phosphatidylinositol acyl-chain remodeling"/>
    <property type="evidence" value="ECO:0007669"/>
    <property type="project" value="TreeGrafter"/>
</dbReference>
<name>A0A0N5CL53_THECL</name>
<dbReference type="Proteomes" id="UP000276776">
    <property type="component" value="Unassembled WGS sequence"/>
</dbReference>
<reference evidence="8" key="1">
    <citation type="submission" date="2017-02" db="UniProtKB">
        <authorList>
            <consortium name="WormBaseParasite"/>
        </authorList>
    </citation>
    <scope>IDENTIFICATION</scope>
</reference>
<dbReference type="Pfam" id="PF01553">
    <property type="entry name" value="Acyltransferase"/>
    <property type="match status" value="1"/>
</dbReference>
<dbReference type="GO" id="GO:0005783">
    <property type="term" value="C:endoplasmic reticulum"/>
    <property type="evidence" value="ECO:0007669"/>
    <property type="project" value="TreeGrafter"/>
</dbReference>
<keyword evidence="2" id="KW-0808">Transferase</keyword>
<dbReference type="OrthoDB" id="5920068at2759"/>
<protein>
    <submittedName>
        <fullName evidence="8">PlsC domain-containing protein</fullName>
    </submittedName>
</protein>
<dbReference type="InterPro" id="IPR002123">
    <property type="entry name" value="Plipid/glycerol_acylTrfase"/>
</dbReference>
<feature type="transmembrane region" description="Helical" evidence="4">
    <location>
        <begin position="36"/>
        <end position="55"/>
    </location>
</feature>
<evidence type="ECO:0000256" key="4">
    <source>
        <dbReference type="SAM" id="Phobius"/>
    </source>
</evidence>
<evidence type="ECO:0000256" key="1">
    <source>
        <dbReference type="ARBA" id="ARBA00008655"/>
    </source>
</evidence>
<dbReference type="CDD" id="cd07990">
    <property type="entry name" value="LPLAT_LCLAT1-like"/>
    <property type="match status" value="1"/>
</dbReference>
<accession>A0A0N5CL53</accession>
<dbReference type="InterPro" id="IPR032098">
    <property type="entry name" value="Acyltransf_C"/>
</dbReference>
<dbReference type="Pfam" id="PF16076">
    <property type="entry name" value="Acyltransf_C"/>
    <property type="match status" value="1"/>
</dbReference>
<dbReference type="SMART" id="SM00563">
    <property type="entry name" value="PlsC"/>
    <property type="match status" value="1"/>
</dbReference>
<dbReference type="EMBL" id="UYYF01000075">
    <property type="protein sequence ID" value="VDM95970.1"/>
    <property type="molecule type" value="Genomic_DNA"/>
</dbReference>
<keyword evidence="4" id="KW-0812">Transmembrane</keyword>
<comment type="similarity">
    <text evidence="1">Belongs to the 1-acyl-sn-glycerol-3-phosphate acyltransferase family.</text>
</comment>
<keyword evidence="7" id="KW-1185">Reference proteome</keyword>
<dbReference type="GO" id="GO:0016746">
    <property type="term" value="F:acyltransferase activity"/>
    <property type="evidence" value="ECO:0007669"/>
    <property type="project" value="UniProtKB-KW"/>
</dbReference>
<organism evidence="8">
    <name type="scientific">Thelazia callipaeda</name>
    <name type="common">Oriental eyeworm</name>
    <name type="synonym">Parasitic nematode</name>
    <dbReference type="NCBI Taxonomy" id="103827"/>
    <lineage>
        <taxon>Eukaryota</taxon>
        <taxon>Metazoa</taxon>
        <taxon>Ecdysozoa</taxon>
        <taxon>Nematoda</taxon>
        <taxon>Chromadorea</taxon>
        <taxon>Rhabditida</taxon>
        <taxon>Spirurina</taxon>
        <taxon>Spiruromorpha</taxon>
        <taxon>Thelazioidea</taxon>
        <taxon>Thelaziidae</taxon>
        <taxon>Thelazia</taxon>
    </lineage>
</organism>
<reference evidence="6 7" key="2">
    <citation type="submission" date="2018-11" db="EMBL/GenBank/DDBJ databases">
        <authorList>
            <consortium name="Pathogen Informatics"/>
        </authorList>
    </citation>
    <scope>NUCLEOTIDE SEQUENCE [LARGE SCALE GENOMIC DNA]</scope>
</reference>
<dbReference type="PANTHER" id="PTHR10983">
    <property type="entry name" value="1-ACYLGLYCEROL-3-PHOSPHATE ACYLTRANSFERASE-RELATED"/>
    <property type="match status" value="1"/>
</dbReference>
<dbReference type="OMA" id="TPLGVMW"/>
<feature type="transmembrane region" description="Helical" evidence="4">
    <location>
        <begin position="383"/>
        <end position="400"/>
    </location>
</feature>
<dbReference type="PANTHER" id="PTHR10983:SF14">
    <property type="entry name" value="1-ACYL-SN-GLYCEROL-3-PHOSPHATE ACYLTRANSFERASE ACL-12-RELATED"/>
    <property type="match status" value="1"/>
</dbReference>
<dbReference type="STRING" id="103827.A0A0N5CL53"/>